<accession>A0ABR3GUJ4</accession>
<dbReference type="PANTHER" id="PTHR47990">
    <property type="entry name" value="2-OXOGLUTARATE (2OG) AND FE(II)-DEPENDENT OXYGENASE SUPERFAMILY PROTEIN-RELATED"/>
    <property type="match status" value="1"/>
</dbReference>
<comment type="similarity">
    <text evidence="1 2">Belongs to the iron/ascorbate-dependent oxidoreductase family.</text>
</comment>
<evidence type="ECO:0000256" key="1">
    <source>
        <dbReference type="ARBA" id="ARBA00008056"/>
    </source>
</evidence>
<dbReference type="InterPro" id="IPR050231">
    <property type="entry name" value="Iron_ascorbate_oxido_reductase"/>
</dbReference>
<organism evidence="4 5">
    <name type="scientific">Discina gigas</name>
    <dbReference type="NCBI Taxonomy" id="1032678"/>
    <lineage>
        <taxon>Eukaryota</taxon>
        <taxon>Fungi</taxon>
        <taxon>Dikarya</taxon>
        <taxon>Ascomycota</taxon>
        <taxon>Pezizomycotina</taxon>
        <taxon>Pezizomycetes</taxon>
        <taxon>Pezizales</taxon>
        <taxon>Discinaceae</taxon>
        <taxon>Discina</taxon>
    </lineage>
</organism>
<feature type="domain" description="Fe2OG dioxygenase" evidence="3">
    <location>
        <begin position="183"/>
        <end position="296"/>
    </location>
</feature>
<evidence type="ECO:0000313" key="5">
    <source>
        <dbReference type="Proteomes" id="UP001447188"/>
    </source>
</evidence>
<proteinExistence type="inferred from homology"/>
<dbReference type="PRINTS" id="PR00682">
    <property type="entry name" value="IPNSYNTHASE"/>
</dbReference>
<reference evidence="4 5" key="1">
    <citation type="submission" date="2024-02" db="EMBL/GenBank/DDBJ databases">
        <title>Discinaceae phylogenomics.</title>
        <authorList>
            <person name="Dirks A.C."/>
            <person name="James T.Y."/>
        </authorList>
    </citation>
    <scope>NUCLEOTIDE SEQUENCE [LARGE SCALE GENOMIC DNA]</scope>
    <source>
        <strain evidence="4 5">ACD0624</strain>
    </source>
</reference>
<dbReference type="InterPro" id="IPR005123">
    <property type="entry name" value="Oxoglu/Fe-dep_dioxygenase_dom"/>
</dbReference>
<dbReference type="Proteomes" id="UP001447188">
    <property type="component" value="Unassembled WGS sequence"/>
</dbReference>
<evidence type="ECO:0000259" key="3">
    <source>
        <dbReference type="PROSITE" id="PS51471"/>
    </source>
</evidence>
<dbReference type="EMBL" id="JBBBZM010000010">
    <property type="protein sequence ID" value="KAL0639601.1"/>
    <property type="molecule type" value="Genomic_DNA"/>
</dbReference>
<evidence type="ECO:0000313" key="4">
    <source>
        <dbReference type="EMBL" id="KAL0639601.1"/>
    </source>
</evidence>
<sequence length="335" mass="36805">MAATTRAVSTAVSEDSLFIPLIDFSLFLNGSEEDKKAAANGMINGFKDAGFIYIKNHGIPQDVIDRVFSESARFFQRPKGEKEALAWASHPLPLKRVTQLSDPTLVAALRSVNPDLKESFEIGRDNEPGHPNNWPHDSAGDVFTTIMQAFFVTCHHLHIEVMRAIGLGMGLGPGFFDAFTNVGDHTLRLLHYPATHKDVFAQNRDQVRAGRHTDYGSITLLFQDDKGGLQVKSPQGTFVNATPISGAIVVNAGDLLARWSNDLIKSTEHQVVEPPQAEAVGDEYPSRYSCAYFCNPNFDASIEVLPGTYATEAEKKYSAINSGQYLVQRLASTYV</sequence>
<keyword evidence="2" id="KW-0560">Oxidoreductase</keyword>
<dbReference type="PROSITE" id="PS51471">
    <property type="entry name" value="FE2OG_OXY"/>
    <property type="match status" value="1"/>
</dbReference>
<dbReference type="Pfam" id="PF03171">
    <property type="entry name" value="2OG-FeII_Oxy"/>
    <property type="match status" value="1"/>
</dbReference>
<dbReference type="InterPro" id="IPR027443">
    <property type="entry name" value="IPNS-like_sf"/>
</dbReference>
<dbReference type="Gene3D" id="2.60.120.330">
    <property type="entry name" value="B-lactam Antibiotic, Isopenicillin N Synthase, Chain"/>
    <property type="match status" value="1"/>
</dbReference>
<dbReference type="SUPFAM" id="SSF51197">
    <property type="entry name" value="Clavaminate synthase-like"/>
    <property type="match status" value="1"/>
</dbReference>
<evidence type="ECO:0000256" key="2">
    <source>
        <dbReference type="RuleBase" id="RU003682"/>
    </source>
</evidence>
<protein>
    <recommendedName>
        <fullName evidence="3">Fe2OG dioxygenase domain-containing protein</fullName>
    </recommendedName>
</protein>
<name>A0ABR3GUJ4_9PEZI</name>
<keyword evidence="2" id="KW-0479">Metal-binding</keyword>
<dbReference type="Pfam" id="PF14226">
    <property type="entry name" value="DIOX_N"/>
    <property type="match status" value="1"/>
</dbReference>
<dbReference type="InterPro" id="IPR026992">
    <property type="entry name" value="DIOX_N"/>
</dbReference>
<keyword evidence="5" id="KW-1185">Reference proteome</keyword>
<keyword evidence="2" id="KW-0408">Iron</keyword>
<gene>
    <name evidence="4" type="ORF">Q9L58_001431</name>
</gene>
<dbReference type="InterPro" id="IPR044861">
    <property type="entry name" value="IPNS-like_FE2OG_OXY"/>
</dbReference>
<comment type="caution">
    <text evidence="4">The sequence shown here is derived from an EMBL/GenBank/DDBJ whole genome shotgun (WGS) entry which is preliminary data.</text>
</comment>